<feature type="compositionally biased region" description="Pro residues" evidence="2">
    <location>
        <begin position="205"/>
        <end position="216"/>
    </location>
</feature>
<reference evidence="3 4" key="1">
    <citation type="journal article" name="Sci. Rep.">
        <title>Telomere-to-telomere assembled and centromere annotated genomes of the two main subspecies of the button mushroom Agaricus bisporus reveal especially polymorphic chromosome ends.</title>
        <authorList>
            <person name="Sonnenberg A.S.M."/>
            <person name="Sedaghat-Telgerd N."/>
            <person name="Lavrijssen B."/>
            <person name="Ohm R.A."/>
            <person name="Hendrickx P.M."/>
            <person name="Scholtmeijer K."/>
            <person name="Baars J.J.P."/>
            <person name="van Peer A."/>
        </authorList>
    </citation>
    <scope>NUCLEOTIDE SEQUENCE [LARGE SCALE GENOMIC DNA]</scope>
    <source>
        <strain evidence="3 4">H119_p4</strain>
    </source>
</reference>
<dbReference type="CDD" id="cd06222">
    <property type="entry name" value="RNase_H_like"/>
    <property type="match status" value="1"/>
</dbReference>
<feature type="compositionally biased region" description="Low complexity" evidence="2">
    <location>
        <begin position="238"/>
        <end position="253"/>
    </location>
</feature>
<feature type="region of interest" description="Disordered" evidence="2">
    <location>
        <begin position="142"/>
        <end position="176"/>
    </location>
</feature>
<evidence type="ECO:0000256" key="2">
    <source>
        <dbReference type="SAM" id="MobiDB-lite"/>
    </source>
</evidence>
<keyword evidence="1" id="KW-0175">Coiled coil</keyword>
<dbReference type="AlphaFoldDB" id="A0A8H7C1A2"/>
<evidence type="ECO:0000313" key="3">
    <source>
        <dbReference type="EMBL" id="KAF7760889.1"/>
    </source>
</evidence>
<protein>
    <submittedName>
        <fullName evidence="3">Uncharacterized protein</fullName>
    </submittedName>
</protein>
<proteinExistence type="predicted"/>
<evidence type="ECO:0000313" key="4">
    <source>
        <dbReference type="Proteomes" id="UP000629468"/>
    </source>
</evidence>
<gene>
    <name evidence="3" type="ORF">Agabi119p4_10298</name>
</gene>
<dbReference type="EMBL" id="JABXXO010000014">
    <property type="protein sequence ID" value="KAF7760889.1"/>
    <property type="molecule type" value="Genomic_DNA"/>
</dbReference>
<accession>A0A8H7C1A2</accession>
<dbReference type="PANTHER" id="PTHR33050">
    <property type="entry name" value="REVERSE TRANSCRIPTASE DOMAIN-CONTAINING PROTEIN"/>
    <property type="match status" value="1"/>
</dbReference>
<feature type="region of interest" description="Disordered" evidence="2">
    <location>
        <begin position="192"/>
        <end position="254"/>
    </location>
</feature>
<organism evidence="3 4">
    <name type="scientific">Agaricus bisporus var. burnettii</name>
    <dbReference type="NCBI Taxonomy" id="192524"/>
    <lineage>
        <taxon>Eukaryota</taxon>
        <taxon>Fungi</taxon>
        <taxon>Dikarya</taxon>
        <taxon>Basidiomycota</taxon>
        <taxon>Agaricomycotina</taxon>
        <taxon>Agaricomycetes</taxon>
        <taxon>Agaricomycetidae</taxon>
        <taxon>Agaricales</taxon>
        <taxon>Agaricineae</taxon>
        <taxon>Agaricaceae</taxon>
        <taxon>Agaricus</taxon>
    </lineage>
</organism>
<dbReference type="PANTHER" id="PTHR33050:SF7">
    <property type="entry name" value="RIBONUCLEASE H"/>
    <property type="match status" value="1"/>
</dbReference>
<name>A0A8H7C1A2_AGABI</name>
<dbReference type="InterPro" id="IPR012337">
    <property type="entry name" value="RNaseH-like_sf"/>
</dbReference>
<dbReference type="InterPro" id="IPR044730">
    <property type="entry name" value="RNase_H-like_dom_plant"/>
</dbReference>
<feature type="coiled-coil region" evidence="1">
    <location>
        <begin position="101"/>
        <end position="135"/>
    </location>
</feature>
<dbReference type="InterPro" id="IPR052055">
    <property type="entry name" value="Hepadnavirus_pol/RT"/>
</dbReference>
<comment type="caution">
    <text evidence="3">The sequence shown here is derived from an EMBL/GenBank/DDBJ whole genome shotgun (WGS) entry which is preliminary data.</text>
</comment>
<dbReference type="SUPFAM" id="SSF53098">
    <property type="entry name" value="Ribonuclease H-like"/>
    <property type="match status" value="1"/>
</dbReference>
<evidence type="ECO:0000256" key="1">
    <source>
        <dbReference type="SAM" id="Coils"/>
    </source>
</evidence>
<dbReference type="Proteomes" id="UP000629468">
    <property type="component" value="Unassembled WGS sequence"/>
</dbReference>
<sequence length="479" mass="53210">MGHKTDNQHSSISSPGADSVLIPSKSWSYDAEFGIVHLCGCAVCRNYMLHVSDQAAGKSYGQALAERDAELRDRFFEGFRRGRTAQLERDTERLQTCRSERNVARDQVSVYEVKVDEAEKEIARLKDELFALRIAYDEVASDNNNSTFSDDDGSSVSDTDHDDEYCGYGGSSDGVSEDEITAVEHDAIEDDGALELPDSSYRPFTEPPPNRPPTFTPPTVAEDLDTSDQEATNQSLFSSSTSSSPGAPPTSSAVDEIRRKMKLAHLPGQGEILAEIKSLISKTHKTHNSQRTEVQKVLMLEWRRPSLTVTYESPTPPPVASFSEPEEIVDVYVDASGTGIGFYLLGRWQAWKLKKGWKSVKGRDIQWAEAVAVEMGVLLLLKAGYAQKKIRLHSDNRQVVDAFSAENFDQAHVGPIVQLCTDLCCTYGLDCTVEWVPGVENPADNPSRFLFLDKNKRFPCDIMIPHALQEFVLPYCLPE</sequence>